<feature type="region of interest" description="Disordered" evidence="1">
    <location>
        <begin position="1"/>
        <end position="26"/>
    </location>
</feature>
<evidence type="ECO:0000256" key="1">
    <source>
        <dbReference type="SAM" id="MobiDB-lite"/>
    </source>
</evidence>
<accession>A0A239NE25</accession>
<protein>
    <submittedName>
        <fullName evidence="2">Uncharacterized protein</fullName>
    </submittedName>
</protein>
<dbReference type="AlphaFoldDB" id="A0A239NE25"/>
<reference evidence="3" key="1">
    <citation type="submission" date="2017-06" db="EMBL/GenBank/DDBJ databases">
        <authorList>
            <person name="Varghese N."/>
            <person name="Submissions S."/>
        </authorList>
    </citation>
    <scope>NUCLEOTIDE SEQUENCE [LARGE SCALE GENOMIC DNA]</scope>
    <source>
        <strain evidence="3">JCM 23211</strain>
    </source>
</reference>
<evidence type="ECO:0000313" key="3">
    <source>
        <dbReference type="Proteomes" id="UP000198327"/>
    </source>
</evidence>
<keyword evidence="3" id="KW-1185">Reference proteome</keyword>
<sequence>MEESARKRGGSVKIDRDSQEPHSAGGAFLHVRAALLRA</sequence>
<evidence type="ECO:0000313" key="2">
    <source>
        <dbReference type="EMBL" id="SNT53115.1"/>
    </source>
</evidence>
<name>A0A239NE25_9NOCA</name>
<gene>
    <name evidence="2" type="ORF">SAMN05421642_13715</name>
</gene>
<proteinExistence type="predicted"/>
<dbReference type="EMBL" id="FZOW01000037">
    <property type="protein sequence ID" value="SNT53115.1"/>
    <property type="molecule type" value="Genomic_DNA"/>
</dbReference>
<dbReference type="Proteomes" id="UP000198327">
    <property type="component" value="Unassembled WGS sequence"/>
</dbReference>
<organism evidence="2 3">
    <name type="scientific">Rhodococcoides kyotonense</name>
    <dbReference type="NCBI Taxonomy" id="398843"/>
    <lineage>
        <taxon>Bacteria</taxon>
        <taxon>Bacillati</taxon>
        <taxon>Actinomycetota</taxon>
        <taxon>Actinomycetes</taxon>
        <taxon>Mycobacteriales</taxon>
        <taxon>Nocardiaceae</taxon>
        <taxon>Rhodococcoides</taxon>
    </lineage>
</organism>